<protein>
    <submittedName>
        <fullName evidence="6">HK97 family phage prohead protease</fullName>
    </submittedName>
</protein>
<keyword evidence="7" id="KW-1185">Reference proteome</keyword>
<dbReference type="InterPro" id="IPR006433">
    <property type="entry name" value="Prohead_protease"/>
</dbReference>
<dbReference type="InterPro" id="IPR054613">
    <property type="entry name" value="Peptidase_S78_dom"/>
</dbReference>
<sequence>MNKNKKETRNIQHKVEIRSAQENQDGTATLEGYIAKFNSPTVLWDGYVEQIDPHAFDKTISDGHNIFLLYAHDWTKPLASTGAGTLILNADNIGLHFIANVDTSISYIKDVVGLVKNGLAAGCSFGFWILNDNEVFDASTQIYTDTLLEIQMDEGSILSNPAYSDTSVIARAKDKVEELRKKKNEEILELLKIELEL</sequence>
<keyword evidence="4" id="KW-0175">Coiled coil</keyword>
<accession>A0ABW8TFG2</accession>
<dbReference type="GO" id="GO:0006508">
    <property type="term" value="P:proteolysis"/>
    <property type="evidence" value="ECO:0007669"/>
    <property type="project" value="UniProtKB-KW"/>
</dbReference>
<keyword evidence="2 6" id="KW-0645">Protease</keyword>
<evidence type="ECO:0000313" key="6">
    <source>
        <dbReference type="EMBL" id="MFL0251259.1"/>
    </source>
</evidence>
<evidence type="ECO:0000256" key="1">
    <source>
        <dbReference type="ARBA" id="ARBA00022612"/>
    </source>
</evidence>
<evidence type="ECO:0000259" key="5">
    <source>
        <dbReference type="Pfam" id="PF04586"/>
    </source>
</evidence>
<organism evidence="6 7">
    <name type="scientific">Clostridium neuense</name>
    <dbReference type="NCBI Taxonomy" id="1728934"/>
    <lineage>
        <taxon>Bacteria</taxon>
        <taxon>Bacillati</taxon>
        <taxon>Bacillota</taxon>
        <taxon>Clostridia</taxon>
        <taxon>Eubacteriales</taxon>
        <taxon>Clostridiaceae</taxon>
        <taxon>Clostridium</taxon>
    </lineage>
</organism>
<reference evidence="6 7" key="1">
    <citation type="submission" date="2024-11" db="EMBL/GenBank/DDBJ databases">
        <authorList>
            <person name="Heng Y.C."/>
            <person name="Lim A.C.H."/>
            <person name="Lee J.K.Y."/>
            <person name="Kittelmann S."/>
        </authorList>
    </citation>
    <scope>NUCLEOTIDE SEQUENCE [LARGE SCALE GENOMIC DNA]</scope>
    <source>
        <strain evidence="6 7">WILCCON 0114</strain>
    </source>
</reference>
<keyword evidence="1" id="KW-1188">Viral release from host cell</keyword>
<dbReference type="RefSeq" id="WP_406787912.1">
    <property type="nucleotide sequence ID" value="NZ_JBJIAA010000009.1"/>
</dbReference>
<evidence type="ECO:0000256" key="4">
    <source>
        <dbReference type="SAM" id="Coils"/>
    </source>
</evidence>
<comment type="caution">
    <text evidence="6">The sequence shown here is derived from an EMBL/GenBank/DDBJ whole genome shotgun (WGS) entry which is preliminary data.</text>
</comment>
<dbReference type="EMBL" id="JBJIAA010000009">
    <property type="protein sequence ID" value="MFL0251259.1"/>
    <property type="molecule type" value="Genomic_DNA"/>
</dbReference>
<dbReference type="NCBIfam" id="TIGR01543">
    <property type="entry name" value="proheadase_HK97"/>
    <property type="match status" value="1"/>
</dbReference>
<name>A0ABW8TFG2_9CLOT</name>
<feature type="domain" description="Prohead serine protease" evidence="5">
    <location>
        <begin position="15"/>
        <end position="174"/>
    </location>
</feature>
<evidence type="ECO:0000313" key="7">
    <source>
        <dbReference type="Proteomes" id="UP001623592"/>
    </source>
</evidence>
<keyword evidence="3" id="KW-0378">Hydrolase</keyword>
<dbReference type="Proteomes" id="UP001623592">
    <property type="component" value="Unassembled WGS sequence"/>
</dbReference>
<proteinExistence type="predicted"/>
<gene>
    <name evidence="6" type="ORF">ACJDT4_12555</name>
</gene>
<dbReference type="Pfam" id="PF04586">
    <property type="entry name" value="Peptidase_S78"/>
    <property type="match status" value="1"/>
</dbReference>
<evidence type="ECO:0000256" key="2">
    <source>
        <dbReference type="ARBA" id="ARBA00022670"/>
    </source>
</evidence>
<feature type="coiled-coil region" evidence="4">
    <location>
        <begin position="169"/>
        <end position="196"/>
    </location>
</feature>
<dbReference type="GO" id="GO:0008233">
    <property type="term" value="F:peptidase activity"/>
    <property type="evidence" value="ECO:0007669"/>
    <property type="project" value="UniProtKB-KW"/>
</dbReference>
<evidence type="ECO:0000256" key="3">
    <source>
        <dbReference type="ARBA" id="ARBA00022801"/>
    </source>
</evidence>